<accession>A0A6G3MJ54</accession>
<dbReference type="AlphaFoldDB" id="A0A6G3MJ54"/>
<dbReference type="InterPro" id="IPR010422">
    <property type="entry name" value="Ccdc124/Oxs1"/>
</dbReference>
<reference evidence="6" key="1">
    <citation type="submission" date="2018-11" db="EMBL/GenBank/DDBJ databases">
        <title>Henneguya salminicola genome and transcriptome.</title>
        <authorList>
            <person name="Yahalomi D."/>
            <person name="Atkinson S.D."/>
            <person name="Neuhof M."/>
            <person name="Chang E.S."/>
            <person name="Philippe H."/>
            <person name="Cartwright P."/>
            <person name="Bartholomew J.L."/>
            <person name="Huchon D."/>
        </authorList>
    </citation>
    <scope>NUCLEOTIDE SEQUENCE</scope>
    <source>
        <strain evidence="6">Hz1</strain>
        <tissue evidence="6">Whole</tissue>
    </source>
</reference>
<dbReference type="PANTHER" id="PTHR21680">
    <property type="entry name" value="COILED-COIL DOMAIN-CONTAINING PROTEIN 124"/>
    <property type="match status" value="1"/>
</dbReference>
<dbReference type="GO" id="GO:0006366">
    <property type="term" value="P:transcription by RNA polymerase II"/>
    <property type="evidence" value="ECO:0007669"/>
    <property type="project" value="TreeGrafter"/>
</dbReference>
<evidence type="ECO:0000256" key="2">
    <source>
        <dbReference type="ARBA" id="ARBA00008296"/>
    </source>
</evidence>
<dbReference type="EMBL" id="GHBP01006079">
    <property type="protein sequence ID" value="NDJ94014.1"/>
    <property type="molecule type" value="Transcribed_RNA"/>
</dbReference>
<evidence type="ECO:0000313" key="6">
    <source>
        <dbReference type="EMBL" id="NDJ94014.1"/>
    </source>
</evidence>
<dbReference type="OrthoDB" id="76412at2759"/>
<sequence length="166" mass="18942">MESIQSKKLVDAKPRVTRKEIADKSEILGPIGSSTGTTASPTSKSLKDTPRSLSISDYDVEEEILSDAPININRLDDDTIHAKGIDEALDVLQNLNMGQKEQIIDRHPEKRRRAAFASYMDREMIRLKMEQPTLTFSQREQIIFKNWQKSPENPIYMNHLNRSSNS</sequence>
<feature type="compositionally biased region" description="Low complexity" evidence="4">
    <location>
        <begin position="33"/>
        <end position="44"/>
    </location>
</feature>
<name>A0A6G3MJ54_HENSL</name>
<protein>
    <submittedName>
        <fullName evidence="6">Coiled-coil domain-containing protein 124 (Trinotate prediction)</fullName>
    </submittedName>
</protein>
<proteinExistence type="inferred from homology"/>
<dbReference type="GO" id="GO:0030496">
    <property type="term" value="C:midbody"/>
    <property type="evidence" value="ECO:0007669"/>
    <property type="project" value="UniProtKB-SubCell"/>
</dbReference>
<feature type="region of interest" description="Disordered" evidence="4">
    <location>
        <begin position="19"/>
        <end position="51"/>
    </location>
</feature>
<evidence type="ECO:0000259" key="5">
    <source>
        <dbReference type="Pfam" id="PF06244"/>
    </source>
</evidence>
<keyword evidence="3" id="KW-0175">Coiled coil</keyword>
<dbReference type="GO" id="GO:0005634">
    <property type="term" value="C:nucleus"/>
    <property type="evidence" value="ECO:0007669"/>
    <property type="project" value="TreeGrafter"/>
</dbReference>
<comment type="similarity">
    <text evidence="2">Belongs to the CCDC124 family.</text>
</comment>
<evidence type="ECO:0000256" key="3">
    <source>
        <dbReference type="ARBA" id="ARBA00023054"/>
    </source>
</evidence>
<feature type="domain" description="Coiled-coil" evidence="5">
    <location>
        <begin position="71"/>
        <end position="155"/>
    </location>
</feature>
<comment type="subcellular location">
    <subcellularLocation>
        <location evidence="1">Midbody</location>
    </subcellularLocation>
</comment>
<evidence type="ECO:0000256" key="4">
    <source>
        <dbReference type="SAM" id="MobiDB-lite"/>
    </source>
</evidence>
<dbReference type="Pfam" id="PF06244">
    <property type="entry name" value="Ccdc124"/>
    <property type="match status" value="1"/>
</dbReference>
<dbReference type="InterPro" id="IPR054414">
    <property type="entry name" value="Ccdc124/Oxs1_C"/>
</dbReference>
<dbReference type="PANTHER" id="PTHR21680:SF0">
    <property type="entry name" value="COILED-COIL DOMAIN-CONTAINING PROTEIN 124"/>
    <property type="match status" value="1"/>
</dbReference>
<dbReference type="GO" id="GO:0003713">
    <property type="term" value="F:transcription coactivator activity"/>
    <property type="evidence" value="ECO:0007669"/>
    <property type="project" value="TreeGrafter"/>
</dbReference>
<evidence type="ECO:0000256" key="1">
    <source>
        <dbReference type="ARBA" id="ARBA00004214"/>
    </source>
</evidence>
<organism evidence="6">
    <name type="scientific">Henneguya salminicola</name>
    <name type="common">Myxosporean</name>
    <dbReference type="NCBI Taxonomy" id="69463"/>
    <lineage>
        <taxon>Eukaryota</taxon>
        <taxon>Metazoa</taxon>
        <taxon>Cnidaria</taxon>
        <taxon>Myxozoa</taxon>
        <taxon>Myxosporea</taxon>
        <taxon>Bivalvulida</taxon>
        <taxon>Platysporina</taxon>
        <taxon>Myxobolidae</taxon>
        <taxon>Henneguya</taxon>
    </lineage>
</organism>